<accession>B9CXS7</accession>
<evidence type="ECO:0000313" key="1">
    <source>
        <dbReference type="EMBL" id="EEF15342.1"/>
    </source>
</evidence>
<name>B9CXS7_CAMRE</name>
<sequence length="74" mass="8275">MIANISSPAKFMRVRSLFLCKIYPCDFLNTASVLPNLTYAGADTRANLTLLPKFGLLASRKFSARVRRILLAKK</sequence>
<comment type="caution">
    <text evidence="1">The sequence shown here is derived from an EMBL/GenBank/DDBJ whole genome shotgun (WGS) entry which is preliminary data.</text>
</comment>
<evidence type="ECO:0000313" key="2">
    <source>
        <dbReference type="Proteomes" id="UP000003082"/>
    </source>
</evidence>
<dbReference type="AlphaFoldDB" id="B9CXS7"/>
<proteinExistence type="predicted"/>
<protein>
    <submittedName>
        <fullName evidence="1">Uncharacterized protein</fullName>
    </submittedName>
</protein>
<gene>
    <name evidence="1" type="ORF">CAMRE0001_0082</name>
</gene>
<organism evidence="1 2">
    <name type="scientific">Campylobacter rectus RM3267</name>
    <dbReference type="NCBI Taxonomy" id="553218"/>
    <lineage>
        <taxon>Bacteria</taxon>
        <taxon>Pseudomonadati</taxon>
        <taxon>Campylobacterota</taxon>
        <taxon>Epsilonproteobacteria</taxon>
        <taxon>Campylobacterales</taxon>
        <taxon>Campylobacteraceae</taxon>
        <taxon>Campylobacter</taxon>
    </lineage>
</organism>
<dbReference type="EMBL" id="ACFU01000001">
    <property type="protein sequence ID" value="EEF15342.1"/>
    <property type="molecule type" value="Genomic_DNA"/>
</dbReference>
<dbReference type="Proteomes" id="UP000003082">
    <property type="component" value="Unassembled WGS sequence"/>
</dbReference>
<keyword evidence="2" id="KW-1185">Reference proteome</keyword>
<reference evidence="1 2" key="1">
    <citation type="submission" date="2008-08" db="EMBL/GenBank/DDBJ databases">
        <authorList>
            <person name="Madupu R."/>
            <person name="Durkin A.S."/>
            <person name="Torralba M."/>
            <person name="Methe B."/>
            <person name="Sutton G.G."/>
            <person name="Strausberg R.L."/>
            <person name="Nelson K.E."/>
        </authorList>
    </citation>
    <scope>NUCLEOTIDE SEQUENCE [LARGE SCALE GENOMIC DNA]</scope>
    <source>
        <strain evidence="1 2">RM3267</strain>
    </source>
</reference>